<dbReference type="Gene3D" id="2.60.120.700">
    <property type="entry name" value="Peptidase G1"/>
    <property type="match status" value="1"/>
</dbReference>
<dbReference type="PANTHER" id="PTHR37536">
    <property type="entry name" value="PUTATIVE (AFU_ORTHOLOGUE AFUA_3G02970)-RELATED"/>
    <property type="match status" value="1"/>
</dbReference>
<dbReference type="InterPro" id="IPR013320">
    <property type="entry name" value="ConA-like_dom_sf"/>
</dbReference>
<dbReference type="OrthoDB" id="2862635at2759"/>
<dbReference type="CDD" id="cd13426">
    <property type="entry name" value="Peptidase_G1"/>
    <property type="match status" value="1"/>
</dbReference>
<evidence type="ECO:0000256" key="2">
    <source>
        <dbReference type="SAM" id="SignalP"/>
    </source>
</evidence>
<accession>W6Z194</accession>
<dbReference type="PRINTS" id="PR00977">
    <property type="entry name" value="SCYTLDPTASE"/>
</dbReference>
<dbReference type="GO" id="GO:0006508">
    <property type="term" value="P:proteolysis"/>
    <property type="evidence" value="ECO:0007669"/>
    <property type="project" value="InterPro"/>
</dbReference>
<protein>
    <submittedName>
        <fullName evidence="3">Uncharacterized protein</fullName>
    </submittedName>
</protein>
<dbReference type="InterPro" id="IPR038656">
    <property type="entry name" value="Peptidase_G1_sf"/>
</dbReference>
<dbReference type="STRING" id="930090.W6Z194"/>
<dbReference type="PANTHER" id="PTHR37536:SF1">
    <property type="entry name" value="ASPERGILLOPEPSIN, PUTAITVE (AFU_ORTHOLOGUE AFUA_7G01200)"/>
    <property type="match status" value="1"/>
</dbReference>
<evidence type="ECO:0000313" key="3">
    <source>
        <dbReference type="EMBL" id="EUC43478.1"/>
    </source>
</evidence>
<dbReference type="RefSeq" id="XP_007690007.1">
    <property type="nucleotide sequence ID" value="XM_007691817.1"/>
</dbReference>
<organism evidence="3 4">
    <name type="scientific">Bipolaris oryzae ATCC 44560</name>
    <dbReference type="NCBI Taxonomy" id="930090"/>
    <lineage>
        <taxon>Eukaryota</taxon>
        <taxon>Fungi</taxon>
        <taxon>Dikarya</taxon>
        <taxon>Ascomycota</taxon>
        <taxon>Pezizomycotina</taxon>
        <taxon>Dothideomycetes</taxon>
        <taxon>Pleosporomycetidae</taxon>
        <taxon>Pleosporales</taxon>
        <taxon>Pleosporineae</taxon>
        <taxon>Pleosporaceae</taxon>
        <taxon>Bipolaris</taxon>
    </lineage>
</organism>
<dbReference type="HOGENOM" id="CLU_066466_0_1_1"/>
<dbReference type="Proteomes" id="UP000054032">
    <property type="component" value="Unassembled WGS sequence"/>
</dbReference>
<keyword evidence="4" id="KW-1185">Reference proteome</keyword>
<dbReference type="eggNOG" id="ENOG502RJF6">
    <property type="taxonomic scope" value="Eukaryota"/>
</dbReference>
<dbReference type="Pfam" id="PF01828">
    <property type="entry name" value="Peptidase_A4"/>
    <property type="match status" value="1"/>
</dbReference>
<dbReference type="InterPro" id="IPR000250">
    <property type="entry name" value="Peptidase_G1"/>
</dbReference>
<proteinExistence type="predicted"/>
<gene>
    <name evidence="3" type="ORF">COCMIDRAFT_28071</name>
</gene>
<dbReference type="GeneID" id="19121235"/>
<dbReference type="KEGG" id="bor:COCMIDRAFT_28071"/>
<reference evidence="3 4" key="1">
    <citation type="journal article" date="2013" name="PLoS Genet.">
        <title>Comparative genome structure, secondary metabolite, and effector coding capacity across Cochliobolus pathogens.</title>
        <authorList>
            <person name="Condon B.J."/>
            <person name="Leng Y."/>
            <person name="Wu D."/>
            <person name="Bushley K.E."/>
            <person name="Ohm R.A."/>
            <person name="Otillar R."/>
            <person name="Martin J."/>
            <person name="Schackwitz W."/>
            <person name="Grimwood J."/>
            <person name="MohdZainudin N."/>
            <person name="Xue C."/>
            <person name="Wang R."/>
            <person name="Manning V.A."/>
            <person name="Dhillon B."/>
            <person name="Tu Z.J."/>
            <person name="Steffenson B.J."/>
            <person name="Salamov A."/>
            <person name="Sun H."/>
            <person name="Lowry S."/>
            <person name="LaButti K."/>
            <person name="Han J."/>
            <person name="Copeland A."/>
            <person name="Lindquist E."/>
            <person name="Barry K."/>
            <person name="Schmutz J."/>
            <person name="Baker S.E."/>
            <person name="Ciuffetti L.M."/>
            <person name="Grigoriev I.V."/>
            <person name="Zhong S."/>
            <person name="Turgeon B.G."/>
        </authorList>
    </citation>
    <scope>NUCLEOTIDE SEQUENCE [LARGE SCALE GENOMIC DNA]</scope>
    <source>
        <strain evidence="3 4">ATCC 44560</strain>
    </source>
</reference>
<evidence type="ECO:0000313" key="4">
    <source>
        <dbReference type="Proteomes" id="UP000054032"/>
    </source>
</evidence>
<keyword evidence="2" id="KW-0732">Signal</keyword>
<name>W6Z194_COCMI</name>
<dbReference type="SUPFAM" id="SSF49899">
    <property type="entry name" value="Concanavalin A-like lectins/glucanases"/>
    <property type="match status" value="1"/>
</dbReference>
<dbReference type="AlphaFoldDB" id="W6Z194"/>
<sequence>MKLFIAFVVALTSSVLAEGVQARVHGNHQYLPQPFVEDSTALGIRCSRSVARDTDKEHRVVTDGTWSGAIIFKKLCAGNFVSVTGRFTIPIPKHTCTSNDTEKGSAWVGISNYTYGSMLQAGVDWEVERSGNVTYSAWYEWVPYLTTYLDDFEVRGGDVMQVDIATTTPTTANVRLINVSTGKDISIDATAAPDSFLTGDNAEWVMEDFSDEGKLPPLADFGEVVFTNASAKTSTGWVEDLGGATIINMVQDGKLVVDTHIPSLSQIAIKYVK</sequence>
<dbReference type="EMBL" id="KI964028">
    <property type="protein sequence ID" value="EUC43478.1"/>
    <property type="molecule type" value="Genomic_DNA"/>
</dbReference>
<feature type="chain" id="PRO_5004887047" evidence="2">
    <location>
        <begin position="18"/>
        <end position="273"/>
    </location>
</feature>
<evidence type="ECO:0000256" key="1">
    <source>
        <dbReference type="PIRSR" id="PIRSR600250-50"/>
    </source>
</evidence>
<feature type="active site" description="Proton acceptor" evidence="1">
    <location>
        <position position="207"/>
    </location>
</feature>
<dbReference type="GO" id="GO:0070007">
    <property type="term" value="F:glutamic-type endopeptidase activity"/>
    <property type="evidence" value="ECO:0007669"/>
    <property type="project" value="InterPro"/>
</dbReference>
<feature type="signal peptide" evidence="2">
    <location>
        <begin position="1"/>
        <end position="17"/>
    </location>
</feature>